<dbReference type="InterPro" id="IPR022409">
    <property type="entry name" value="PKD/Chitinase_dom"/>
</dbReference>
<evidence type="ECO:0000256" key="5">
    <source>
        <dbReference type="ARBA" id="ARBA00023136"/>
    </source>
</evidence>
<feature type="domain" description="PKD" evidence="6">
    <location>
        <begin position="2593"/>
        <end position="2654"/>
    </location>
</feature>
<dbReference type="CDD" id="cd00146">
    <property type="entry name" value="PKD"/>
    <property type="match status" value="6"/>
</dbReference>
<feature type="domain" description="PKD" evidence="6">
    <location>
        <begin position="2149"/>
        <end position="2240"/>
    </location>
</feature>
<dbReference type="InterPro" id="IPR013783">
    <property type="entry name" value="Ig-like_fold"/>
</dbReference>
<feature type="domain" description="PKD" evidence="6">
    <location>
        <begin position="1897"/>
        <end position="1962"/>
    </location>
</feature>
<feature type="domain" description="PKD" evidence="6">
    <location>
        <begin position="2441"/>
        <end position="2473"/>
    </location>
</feature>
<reference evidence="7 8" key="1">
    <citation type="journal article" date="2013" name="Genome Announc.">
        <title>Draft Genome Sequence of Arcticibacter svalbardensis Strain MN12-7T, a Member of the Family Sphingobacteriaceae Isolated from an Arctic Soil Sample.</title>
        <authorList>
            <person name="Shivaji S."/>
            <person name="Ara S."/>
            <person name="Prasad S."/>
            <person name="Manasa B.P."/>
            <person name="Begum Z."/>
            <person name="Singh A."/>
            <person name="Kumar Pinnaka A."/>
        </authorList>
    </citation>
    <scope>NUCLEOTIDE SEQUENCE [LARGE SCALE GENOMIC DNA]</scope>
    <source>
        <strain evidence="7 8">MN12-7</strain>
    </source>
</reference>
<feature type="domain" description="PKD" evidence="6">
    <location>
        <begin position="2097"/>
        <end position="2128"/>
    </location>
</feature>
<proteinExistence type="predicted"/>
<evidence type="ECO:0000256" key="2">
    <source>
        <dbReference type="ARBA" id="ARBA00022692"/>
    </source>
</evidence>
<dbReference type="PROSITE" id="PS50093">
    <property type="entry name" value="PKD"/>
    <property type="match status" value="8"/>
</dbReference>
<organism evidence="7 8">
    <name type="scientific">Arcticibacter svalbardensis MN12-7</name>
    <dbReference type="NCBI Taxonomy" id="1150600"/>
    <lineage>
        <taxon>Bacteria</taxon>
        <taxon>Pseudomonadati</taxon>
        <taxon>Bacteroidota</taxon>
        <taxon>Sphingobacteriia</taxon>
        <taxon>Sphingobacteriales</taxon>
        <taxon>Sphingobacteriaceae</taxon>
        <taxon>Arcticibacter</taxon>
    </lineage>
</organism>
<dbReference type="PANTHER" id="PTHR46730">
    <property type="entry name" value="POLYCYSTIN-1"/>
    <property type="match status" value="1"/>
</dbReference>
<gene>
    <name evidence="7" type="ORF">ADIARSV_0950</name>
</gene>
<dbReference type="eggNOG" id="COG3209">
    <property type="taxonomic scope" value="Bacteria"/>
</dbReference>
<dbReference type="EMBL" id="AQPN01000040">
    <property type="protein sequence ID" value="EOR95856.1"/>
    <property type="molecule type" value="Genomic_DNA"/>
</dbReference>
<keyword evidence="3" id="KW-0677">Repeat</keyword>
<dbReference type="PANTHER" id="PTHR46730:SF4">
    <property type="entry name" value="POLYCYSTIC KIDNEY DISEASE PROTEIN 1-LIKE 1"/>
    <property type="match status" value="1"/>
</dbReference>
<dbReference type="SMART" id="SM00089">
    <property type="entry name" value="PKD"/>
    <property type="match status" value="11"/>
</dbReference>
<dbReference type="Proteomes" id="UP000014174">
    <property type="component" value="Unassembled WGS sequence"/>
</dbReference>
<dbReference type="Pfam" id="PF18911">
    <property type="entry name" value="PKD_4"/>
    <property type="match status" value="4"/>
</dbReference>
<dbReference type="InterPro" id="IPR000601">
    <property type="entry name" value="PKD_dom"/>
</dbReference>
<evidence type="ECO:0000256" key="4">
    <source>
        <dbReference type="ARBA" id="ARBA00022989"/>
    </source>
</evidence>
<dbReference type="PATRIC" id="fig|1150600.3.peg.933"/>
<keyword evidence="2" id="KW-0812">Transmembrane</keyword>
<feature type="domain" description="PKD" evidence="6">
    <location>
        <begin position="2014"/>
        <end position="2071"/>
    </location>
</feature>
<keyword evidence="5" id="KW-0472">Membrane</keyword>
<keyword evidence="4" id="KW-1133">Transmembrane helix</keyword>
<dbReference type="RefSeq" id="WP_016194195.1">
    <property type="nucleotide sequence ID" value="NZ_AQPN01000040.1"/>
</dbReference>
<dbReference type="Pfam" id="PF00801">
    <property type="entry name" value="PKD"/>
    <property type="match status" value="1"/>
</dbReference>
<comment type="caution">
    <text evidence="7">The sequence shown here is derived from an EMBL/GenBank/DDBJ whole genome shotgun (WGS) entry which is preliminary data.</text>
</comment>
<dbReference type="GO" id="GO:0005261">
    <property type="term" value="F:monoatomic cation channel activity"/>
    <property type="evidence" value="ECO:0007669"/>
    <property type="project" value="TreeGrafter"/>
</dbReference>
<evidence type="ECO:0000313" key="7">
    <source>
        <dbReference type="EMBL" id="EOR95856.1"/>
    </source>
</evidence>
<dbReference type="STRING" id="1150600.ADIARSV_0950"/>
<dbReference type="InterPro" id="IPR035986">
    <property type="entry name" value="PKD_dom_sf"/>
</dbReference>
<feature type="domain" description="PKD" evidence="6">
    <location>
        <begin position="2520"/>
        <end position="2540"/>
    </location>
</feature>
<dbReference type="GO" id="GO:0005886">
    <property type="term" value="C:plasma membrane"/>
    <property type="evidence" value="ECO:0007669"/>
    <property type="project" value="TreeGrafter"/>
</dbReference>
<dbReference type="GO" id="GO:0006816">
    <property type="term" value="P:calcium ion transport"/>
    <property type="evidence" value="ECO:0007669"/>
    <property type="project" value="TreeGrafter"/>
</dbReference>
<dbReference type="eggNOG" id="COG3291">
    <property type="taxonomic scope" value="Bacteria"/>
</dbReference>
<evidence type="ECO:0000256" key="3">
    <source>
        <dbReference type="ARBA" id="ARBA00022737"/>
    </source>
</evidence>
<evidence type="ECO:0000259" key="6">
    <source>
        <dbReference type="PROSITE" id="PS50093"/>
    </source>
</evidence>
<accession>R9GVT9</accession>
<keyword evidence="8" id="KW-1185">Reference proteome</keyword>
<dbReference type="Gene3D" id="2.60.40.10">
    <property type="entry name" value="Immunoglobulins"/>
    <property type="match status" value="12"/>
</dbReference>
<comment type="subcellular location">
    <subcellularLocation>
        <location evidence="1">Membrane</location>
        <topology evidence="1">Multi-pass membrane protein</topology>
    </subcellularLocation>
</comment>
<feature type="domain" description="PKD" evidence="6">
    <location>
        <begin position="1810"/>
        <end position="1900"/>
    </location>
</feature>
<name>R9GVT9_9SPHI</name>
<protein>
    <recommendedName>
        <fullName evidence="6">PKD domain-containing protein</fullName>
    </recommendedName>
</protein>
<sequence length="2765" mass="295366">MAFSQTPPSIGFGTVFQGPYGGGSDITVPITLTGSLKKGCKFELYLSDNTGAFVSTVPIGTFNSHFTTFVNGVIPAGTPAGAGYKLRVRAVDPFNDVSSIYALNITISATPGPTILVETELNRTLVEDKIWGYNPSQVQAGNKIAITNNSSSNSVVSGILINDYTGGTPLVIDFSTVNFQELTLDKAYYTARFTSIQNGIYSTKSFVVLNSTANLSLQSVGAQIVCIYNGLSDNVTYTVGEGVDGISGNYPGLIYRFDWGDAQTEYISHNDLVNQDGVVRHAYSEPSCGRPDIPINNSAPIHNAYQVNILIDPAFYTEASFPITTFAKVFLAPKADFEFPSGAGCMGKPVTFTNKTKPGQSEGSSGTCSETSSYKWYFKKSTDPNIDASWKLGGTGTNFSYVFPTAGTWNIKLVASNYCTAPAIIKDICIEATPVPDFTFTQSSACTPVDLVVTNLTSEVGMCEIEYLWEVASAATKAVVTEGVTFTTPATDRSPRINVTVPGDYILRLNIISACGNIILEKPFTVGGPLTVALPADQSYCNVPTYTIDFSSDAKHKPVYTGYGSNKTYSWEITGAGSYSFINGSSPSSEFPVIKFNEPGEYRVKLTYGNVCNSLVSDEQLITIYGPIVVNAGLDDLVCDNEPGLANTTYQLKGNTLKAFETGRWTIISGITGASFNDATKADAVISNLKPGVYRLLWTISNPGGCTLPDEMTLSVFAKPVGGTLTGPSNVCIGSNVPLSLAGSVGKILQWEYSIDNLNWSSINNLTNTYSYPNLQSVTYFRVKVWSLSTLCTNAVYSSTVMVTPNPLSVGGSTSGEKTFCINTSTTTSIMLTGFTGQITGWERSTNGGSTWSLIASSAGLNPYTTPANLNATTQYRAVVKSGQCSFSNSSATIITILPAPTVSKALGDTLCLANSEYTLQGNNPVVGTGMWTEASGSITFTNPTQYNAMASGFVNGKQYTFTWTISNGVCQPSVSTAKVAVLSPISSTIKADRTLSCENEDVKLSTDLISGGDVPGFVAANYSYVWEFSLDNGATWNAVPNGTTQDIIVNPNENTSYRRKVKSWGSCEFSGDNSIVTITINTVTPLAVAGDDQTLCAVTELILQGNNPRGNFVGTWTDLVAGSTLVFDNVNLYNTRVSGLVAGKSYDLKWTIGGIASCADQTDVVKITVRKPVTVASAGVDQAICILVDNSNNKVTLAGNTPSLANEEKGLWSQLSGPTGAEISNPALPGPVVNGLTAGAYVFQWLINSDATGSDTSCYRSSDLVSIKVTAYPVAGTISGGNVSLCLGDVAGELSLINYSTADILQWQSAIGSAAFADISGAVSSTYQPGNLLETTTYRVRITQAAGCGFFINTPVVEIKVDKLAQGGTTSTSAAQVCIGSNSGTITLNGQLGSVVRWESSVDQVNWTTLAGAGGSFAFSGLNANTWFRAVVENGACPEVYSSVVLVEVLPNVTAAAAGADQFTCNAISINLEGNTAVNGTGVWTKLSGAGGVIENPNQAATQVSGLTPGTYEFAWTISNGICDPSVDRIIINNYPALVNQLGGNVTICSGQVVSASGSLPTGGNGTYTYLWETSLNNTNWTTASSETLPDYTAVFTTTTYIRRVVQSGPCMVTSNAVLVTVQDPLSNNDISADQAVCLGDPTAKITGTAPAGGDGSYNYQWQKSIDLATWTDVPTDGTLSDFQPLVLSESTWYRRVVTTALCNGDQKSTSNIVKVTVNPLAKAEFNASVLKSCAPFDLKQVIGLVPYDDRNASYEWFANGTSIGSGNDFPGYTITNDGEHVFIKLVTTSKFGCNPDSMVLDFYTIKSVAAAFTKDKVRGCGPLSVSFVNTSSPLAGANYVWDFGNGQTSRLEQPGAIIFQPHPLRRDTTYVITLTASTDCQSTVFKDTVLVRLMPKATFSPGATTGCSPMVIVFSNQSTGGGNTYTFEFGDGQDTVTHDNSAVSHTFYSSKTDTVMVTLTAENECGKDTYSYPIVIYSNTVTAELVVDGNKKSGCAPYTVRFDNNSVGANDFLWDFKDGSILNTSTAPESVNHTFVNPGVYVVSLRASNGCSSGTTTETITVYALPDATFTVSGTQFCVRDTVSFFSKNITSDVYTWNFDDNTISNEANPKHVFARAGQYKVTLTVLKSHTDGTKCPSTTTQIIDVLPLPVALFTSNSTSLNCAPFKLIVSSTPEDAVNIEWNFGDVGSGDNISSGNIAEHIFTKAGLYRVKEIAYNTAGCIDSIIKTIRVTESPKAAFTSRDTMFCGTTATISFTNQSTYGGSDAVVYRWLVNNSFVSSLKNFTYPFNVPVGAVMPYKFEVKLVAKSILGCPDTVIHMIQFNPLPKADFLTSANIACAPFHLEIQNKSQYADQYAWYLNGVLVSNEATPAGIVLPDPDRSYTLRLVSTNIYGCAPSSMEKTILTYPRPEASFTLADSVSCNGKLSIKISNTSLRATKYKWDFGDNTAGSTESAPSHIYGQPGVYSLRLVAMSDFCTDTLIRTIRIAGVPEAAFTSNVTKGCTQADIVFQNISVNASTYLWDFGDGSFSTSKNPTHRFSYLKSPFTIKLIAFGEFGCADTTVLVNYIQITAPPVAGFTVLPDSIIKIPDYTFTFKNTSTGNPVKQEWSFGDDQFSTEANPTHAYTRTGVFAVRLIVTNTEGCRDTLIRNVQIDGVQGYLYVPSGFEPGSIIYELKTFIPKGSGIAKYNIKIFNKWGQLIWQSNKLNDNGTPTEGWDGQMAGQLAPQGVYVWEISAVFIDGSEWRGMKYETGSARTVGSVHLIR</sequence>
<evidence type="ECO:0000313" key="8">
    <source>
        <dbReference type="Proteomes" id="UP000014174"/>
    </source>
</evidence>
<dbReference type="SUPFAM" id="SSF49299">
    <property type="entry name" value="PKD domain"/>
    <property type="match status" value="10"/>
</dbReference>
<evidence type="ECO:0000256" key="1">
    <source>
        <dbReference type="ARBA" id="ARBA00004141"/>
    </source>
</evidence>